<name>A0A226CZ03_FOLCA</name>
<feature type="transmembrane region" description="Helical" evidence="1">
    <location>
        <begin position="407"/>
        <end position="425"/>
    </location>
</feature>
<organism evidence="2 3">
    <name type="scientific">Folsomia candida</name>
    <name type="common">Springtail</name>
    <dbReference type="NCBI Taxonomy" id="158441"/>
    <lineage>
        <taxon>Eukaryota</taxon>
        <taxon>Metazoa</taxon>
        <taxon>Ecdysozoa</taxon>
        <taxon>Arthropoda</taxon>
        <taxon>Hexapoda</taxon>
        <taxon>Collembola</taxon>
        <taxon>Entomobryomorpha</taxon>
        <taxon>Isotomoidea</taxon>
        <taxon>Isotomidae</taxon>
        <taxon>Proisotominae</taxon>
        <taxon>Folsomia</taxon>
    </lineage>
</organism>
<keyword evidence="1" id="KW-1133">Transmembrane helix</keyword>
<gene>
    <name evidence="2" type="ORF">Fcan01_27419</name>
</gene>
<reference evidence="2 3" key="1">
    <citation type="submission" date="2015-12" db="EMBL/GenBank/DDBJ databases">
        <title>The genome of Folsomia candida.</title>
        <authorList>
            <person name="Faddeeva A."/>
            <person name="Derks M.F."/>
            <person name="Anvar Y."/>
            <person name="Smit S."/>
            <person name="Van Straalen N."/>
            <person name="Roelofs D."/>
        </authorList>
    </citation>
    <scope>NUCLEOTIDE SEQUENCE [LARGE SCALE GENOMIC DNA]</scope>
    <source>
        <strain evidence="2 3">VU population</strain>
        <tissue evidence="2">Whole body</tissue>
    </source>
</reference>
<keyword evidence="1" id="KW-0812">Transmembrane</keyword>
<evidence type="ECO:0000313" key="3">
    <source>
        <dbReference type="Proteomes" id="UP000198287"/>
    </source>
</evidence>
<protein>
    <submittedName>
        <fullName evidence="2">Uncharacterized protein</fullName>
    </submittedName>
</protein>
<dbReference type="Proteomes" id="UP000198287">
    <property type="component" value="Unassembled WGS sequence"/>
</dbReference>
<keyword evidence="1" id="KW-0472">Membrane</keyword>
<evidence type="ECO:0000313" key="2">
    <source>
        <dbReference type="EMBL" id="OXA37778.1"/>
    </source>
</evidence>
<accession>A0A226CZ03</accession>
<sequence length="430" mass="47762">MQSDGASVRQYHLTGRIAQLLPHLIVTSDFLAILVNRRKAQSNLTTISTVVGLCLSCTYEVEIPPLISQLDDLSAWFRTLRRDMNGVYVASIFPVLPFYKCGLYQPTEPPALAPDHLIMVSGSIEITASTKGYLIVWSLITALEQPIVTKRESSTMKLLILCGTWLASIYILGSLYKGDMVSVLTSRTPQQVPNTLKDLVTSNTTIFTNHFDNLDGPPPISRCGLHDLVIPQLMNAITSKYTLHDVLTRLRRSSKCVKIFNVYEMSKNISNYGILTTNFGTEFIIPNQFVFVDPTYVLTSIQSTILLFPTYLSIRNGEIPFYTELKPWIISANFFGPRFISGLASLVESGIYSSWSNNAKVVSLLIDIYGVKGVGNISKEFAKISFAKAMKTKLGVMTAVPISFDKLRIPIVICLFFAGIGIVFLSKELI</sequence>
<dbReference type="EMBL" id="LNIX01000052">
    <property type="protein sequence ID" value="OXA37778.1"/>
    <property type="molecule type" value="Genomic_DNA"/>
</dbReference>
<proteinExistence type="predicted"/>
<evidence type="ECO:0000256" key="1">
    <source>
        <dbReference type="SAM" id="Phobius"/>
    </source>
</evidence>
<comment type="caution">
    <text evidence="2">The sequence shown here is derived from an EMBL/GenBank/DDBJ whole genome shotgun (WGS) entry which is preliminary data.</text>
</comment>
<keyword evidence="3" id="KW-1185">Reference proteome</keyword>
<dbReference type="AlphaFoldDB" id="A0A226CZ03"/>